<comment type="caution">
    <text evidence="3">The sequence shown here is derived from an EMBL/GenBank/DDBJ whole genome shotgun (WGS) entry which is preliminary data.</text>
</comment>
<evidence type="ECO:0000256" key="1">
    <source>
        <dbReference type="SAM" id="MobiDB-lite"/>
    </source>
</evidence>
<feature type="compositionally biased region" description="Basic and acidic residues" evidence="1">
    <location>
        <begin position="58"/>
        <end position="73"/>
    </location>
</feature>
<dbReference type="EMBL" id="BNEC01000005">
    <property type="protein sequence ID" value="GHI73266.1"/>
    <property type="molecule type" value="Genomic_DNA"/>
</dbReference>
<keyword evidence="2" id="KW-0812">Transmembrane</keyword>
<reference evidence="4" key="1">
    <citation type="submission" date="2023-07" db="EMBL/GenBank/DDBJ databases">
        <title>Whole genome shotgun sequence of Streptomyces nojiriensis NBRC 13794.</title>
        <authorList>
            <person name="Komaki H."/>
            <person name="Tamura T."/>
        </authorList>
    </citation>
    <scope>NUCLEOTIDE SEQUENCE [LARGE SCALE GENOMIC DNA]</scope>
    <source>
        <strain evidence="4">NBRC 13794</strain>
    </source>
</reference>
<proteinExistence type="predicted"/>
<evidence type="ECO:0000256" key="2">
    <source>
        <dbReference type="SAM" id="Phobius"/>
    </source>
</evidence>
<keyword evidence="4" id="KW-1185">Reference proteome</keyword>
<accession>A0ABQ3SYQ9</accession>
<dbReference type="Proteomes" id="UP000613974">
    <property type="component" value="Unassembled WGS sequence"/>
</dbReference>
<keyword evidence="2" id="KW-1133">Transmembrane helix</keyword>
<evidence type="ECO:0000313" key="4">
    <source>
        <dbReference type="Proteomes" id="UP000613974"/>
    </source>
</evidence>
<keyword evidence="2" id="KW-0472">Membrane</keyword>
<name>A0ABQ3SYQ9_9ACTN</name>
<organism evidence="3 4">
    <name type="scientific">Streptomyces nojiriensis</name>
    <dbReference type="NCBI Taxonomy" id="66374"/>
    <lineage>
        <taxon>Bacteria</taxon>
        <taxon>Bacillati</taxon>
        <taxon>Actinomycetota</taxon>
        <taxon>Actinomycetes</taxon>
        <taxon>Kitasatosporales</taxon>
        <taxon>Streptomycetaceae</taxon>
        <taxon>Streptomyces</taxon>
    </lineage>
</organism>
<evidence type="ECO:0000313" key="3">
    <source>
        <dbReference type="EMBL" id="GHI73266.1"/>
    </source>
</evidence>
<protein>
    <submittedName>
        <fullName evidence="3">Uncharacterized protein</fullName>
    </submittedName>
</protein>
<sequence>MAVFYLLLTAAIVLIIVGATVEGMLYLVSAGVLLLIADVLYLAVRSVLRRRRPEVLDAKHRPVSPSRREDRAGSHRPVHAAGPSHGIDVPEATFASFLLCSESRRALSFSR</sequence>
<feature type="region of interest" description="Disordered" evidence="1">
    <location>
        <begin position="58"/>
        <end position="85"/>
    </location>
</feature>
<gene>
    <name evidence="3" type="ORF">Snoj_71840</name>
</gene>
<feature type="transmembrane region" description="Helical" evidence="2">
    <location>
        <begin position="28"/>
        <end position="44"/>
    </location>
</feature>